<dbReference type="InterPro" id="IPR016920">
    <property type="entry name" value="UCP029477"/>
</dbReference>
<dbReference type="Proteomes" id="UP000317550">
    <property type="component" value="Chromosome"/>
</dbReference>
<dbReference type="AlphaFoldDB" id="A0A516SHB7"/>
<dbReference type="RefSeq" id="WP_144278949.1">
    <property type="nucleotide sequence ID" value="NZ_CP041730.1"/>
</dbReference>
<dbReference type="InterPro" id="IPR012347">
    <property type="entry name" value="Ferritin-like"/>
</dbReference>
<dbReference type="EMBL" id="CP041730">
    <property type="protein sequence ID" value="QDQ27556.1"/>
    <property type="molecule type" value="Genomic_DNA"/>
</dbReference>
<feature type="domain" description="DUF2383" evidence="1">
    <location>
        <begin position="5"/>
        <end position="115"/>
    </location>
</feature>
<dbReference type="InterPro" id="IPR011971">
    <property type="entry name" value="CHP02284"/>
</dbReference>
<dbReference type="PIRSF" id="PIRSF029477">
    <property type="entry name" value="UCP029477"/>
    <property type="match status" value="1"/>
</dbReference>
<gene>
    <name evidence="2" type="ORF">FNU76_15000</name>
</gene>
<dbReference type="InterPro" id="IPR019052">
    <property type="entry name" value="DUF2383"/>
</dbReference>
<dbReference type="Pfam" id="PF09537">
    <property type="entry name" value="DUF2383"/>
    <property type="match status" value="1"/>
</dbReference>
<dbReference type="Gene3D" id="1.20.1260.10">
    <property type="match status" value="1"/>
</dbReference>
<reference evidence="3" key="1">
    <citation type="submission" date="2019-07" db="EMBL/GenBank/DDBJ databases">
        <title>Chitinimonas sp. nov., isolated from Ny-Alesund, arctica soil.</title>
        <authorList>
            <person name="Xu Q."/>
            <person name="Peng F."/>
        </authorList>
    </citation>
    <scope>NUCLEOTIDE SEQUENCE [LARGE SCALE GENOMIC DNA]</scope>
    <source>
        <strain evidence="3">R3-44</strain>
    </source>
</reference>
<name>A0A516SHB7_9NEIS</name>
<dbReference type="OrthoDB" id="7265085at2"/>
<evidence type="ECO:0000313" key="3">
    <source>
        <dbReference type="Proteomes" id="UP000317550"/>
    </source>
</evidence>
<dbReference type="InterPro" id="IPR009078">
    <property type="entry name" value="Ferritin-like_SF"/>
</dbReference>
<protein>
    <submittedName>
        <fullName evidence="2">PA2169 family four-helix-bundle protein</fullName>
    </submittedName>
</protein>
<accession>A0A516SHB7</accession>
<evidence type="ECO:0000259" key="1">
    <source>
        <dbReference type="Pfam" id="PF09537"/>
    </source>
</evidence>
<dbReference type="NCBIfam" id="TIGR02284">
    <property type="entry name" value="PA2169 family four-helix-bundle protein"/>
    <property type="match status" value="1"/>
</dbReference>
<organism evidence="2 3">
    <name type="scientific">Chitinimonas arctica</name>
    <dbReference type="NCBI Taxonomy" id="2594795"/>
    <lineage>
        <taxon>Bacteria</taxon>
        <taxon>Pseudomonadati</taxon>
        <taxon>Pseudomonadota</taxon>
        <taxon>Betaproteobacteria</taxon>
        <taxon>Neisseriales</taxon>
        <taxon>Chitinibacteraceae</taxon>
        <taxon>Chitinimonas</taxon>
    </lineage>
</organism>
<evidence type="ECO:0000313" key="2">
    <source>
        <dbReference type="EMBL" id="QDQ27556.1"/>
    </source>
</evidence>
<proteinExistence type="predicted"/>
<dbReference type="SUPFAM" id="SSF47240">
    <property type="entry name" value="Ferritin-like"/>
    <property type="match status" value="1"/>
</dbReference>
<sequence>MLNEDIVDTLNDLIETSTDGELGFENCAKYVESPELRNLFIARAQECRRAADELKALVLQYGGQPDTGGTATGALHRGWVNIRGTLAGQSDPAMLDECERGEDAAKARYRAAMEKGLPEPLRAIVLRQMEGVLRHHDQIRALRTRYADADA</sequence>
<dbReference type="KEGG" id="cari:FNU76_15000"/>
<keyword evidence="3" id="KW-1185">Reference proteome</keyword>